<dbReference type="SUPFAM" id="SSF48557">
    <property type="entry name" value="L-aspartase-like"/>
    <property type="match status" value="1"/>
</dbReference>
<dbReference type="NCBIfam" id="NF008909">
    <property type="entry name" value="PRK12273.1"/>
    <property type="match status" value="1"/>
</dbReference>
<dbReference type="Gene3D" id="1.10.40.30">
    <property type="entry name" value="Fumarase/aspartase (C-terminal domain)"/>
    <property type="match status" value="1"/>
</dbReference>
<dbReference type="PROSITE" id="PS00163">
    <property type="entry name" value="FUMARATE_LYASES"/>
    <property type="match status" value="1"/>
</dbReference>
<dbReference type="GO" id="GO:0005829">
    <property type="term" value="C:cytosol"/>
    <property type="evidence" value="ECO:0007669"/>
    <property type="project" value="TreeGrafter"/>
</dbReference>
<dbReference type="OrthoDB" id="9802809at2"/>
<feature type="domain" description="Fumarase C C-terminal" evidence="7">
    <location>
        <begin position="417"/>
        <end position="468"/>
    </location>
</feature>
<evidence type="ECO:0000259" key="6">
    <source>
        <dbReference type="Pfam" id="PF00206"/>
    </source>
</evidence>
<sequence>MLKDETNNSARNIRTEEDSIGKKEISAAAYTGINTARARENFSISRESVHPELIKAIVMVKQAAALTNQELGLLEPEKSDAIVKAAAEITAGKLSQEFKLEALQGGAGTSTNMMVNEVIANRALEILGHKKGSYQIIHPNDDVNQGQSTNDVYPTALRIAVLKLLQPLTESAASLQQALQEKEKEFAAIIKLGRTQLQDAVPITLGQEFSAYAEAVNRDRWRLYKITDRLKKINLGGTAVGTGLNTSRSYIFKIAKHIRQISGLSLSHSENMIDITQNMDLFVEVSGLLKATAVNLNKIASDLRLLASGPAGGIGEIKLPAVQAGSSIMPGKVNPVICELINQLSIEIICSDQAVTMAARDGQLELNAFSPLIAHKILNMLEMMRKGIDKFINKCIQGIEANPDRCKNLLESSLAVVTSLVPYIGYDQASKLAEEAMERDRTLKELVLEKNLLSPQKLVEILKTEKMTSPGLVKN</sequence>
<keyword evidence="5" id="KW-0175">Coiled coil</keyword>
<evidence type="ECO:0000313" key="8">
    <source>
        <dbReference type="EMBL" id="TDW06395.1"/>
    </source>
</evidence>
<evidence type="ECO:0000256" key="2">
    <source>
        <dbReference type="ARBA" id="ARBA00012992"/>
    </source>
</evidence>
<dbReference type="Proteomes" id="UP000294697">
    <property type="component" value="Unassembled WGS sequence"/>
</dbReference>
<dbReference type="PRINTS" id="PR00145">
    <property type="entry name" value="ARGSUCLYASE"/>
</dbReference>
<feature type="domain" description="Fumarate lyase N-terminal" evidence="6">
    <location>
        <begin position="22"/>
        <end position="349"/>
    </location>
</feature>
<dbReference type="RefSeq" id="WP_111570644.1">
    <property type="nucleotide sequence ID" value="NZ_QLME01000001.1"/>
</dbReference>
<dbReference type="Pfam" id="PF00206">
    <property type="entry name" value="Lyase_1"/>
    <property type="match status" value="1"/>
</dbReference>
<dbReference type="FunFam" id="1.10.275.10:FF:000001">
    <property type="entry name" value="Fumarate hydratase, mitochondrial"/>
    <property type="match status" value="1"/>
</dbReference>
<dbReference type="Gene3D" id="1.10.275.10">
    <property type="entry name" value="Fumarase/aspartase (N-terminal domain)"/>
    <property type="match status" value="1"/>
</dbReference>
<dbReference type="EMBL" id="SODA01000005">
    <property type="protein sequence ID" value="TDW06395.1"/>
    <property type="molecule type" value="Genomic_DNA"/>
</dbReference>
<keyword evidence="4 8" id="KW-0456">Lyase</keyword>
<dbReference type="PANTHER" id="PTHR42696">
    <property type="entry name" value="ASPARTATE AMMONIA-LYASE"/>
    <property type="match status" value="1"/>
</dbReference>
<dbReference type="FunFam" id="1.10.40.30:FF:000002">
    <property type="entry name" value="Fumarate hydratase class II"/>
    <property type="match status" value="1"/>
</dbReference>
<evidence type="ECO:0000256" key="4">
    <source>
        <dbReference type="ARBA" id="ARBA00023239"/>
    </source>
</evidence>
<dbReference type="PANTHER" id="PTHR42696:SF2">
    <property type="entry name" value="ASPARTATE AMMONIA-LYASE"/>
    <property type="match status" value="1"/>
</dbReference>
<evidence type="ECO:0000256" key="3">
    <source>
        <dbReference type="ARBA" id="ARBA00022605"/>
    </source>
</evidence>
<gene>
    <name evidence="8" type="ORF">C8C77_10531</name>
</gene>
<protein>
    <recommendedName>
        <fullName evidence="2">aspartate ammonia-lyase</fullName>
        <ecNumber evidence="2">4.3.1.1</ecNumber>
    </recommendedName>
</protein>
<comment type="catalytic activity">
    <reaction evidence="1">
        <text>L-aspartate = fumarate + NH4(+)</text>
        <dbReference type="Rhea" id="RHEA:16601"/>
        <dbReference type="ChEBI" id="CHEBI:28938"/>
        <dbReference type="ChEBI" id="CHEBI:29806"/>
        <dbReference type="ChEBI" id="CHEBI:29991"/>
        <dbReference type="EC" id="4.3.1.1"/>
    </reaction>
</comment>
<evidence type="ECO:0000313" key="9">
    <source>
        <dbReference type="Proteomes" id="UP000294697"/>
    </source>
</evidence>
<dbReference type="FunFam" id="1.20.200.10:FF:000001">
    <property type="entry name" value="Fumarate hydratase, mitochondrial"/>
    <property type="match status" value="1"/>
</dbReference>
<dbReference type="CDD" id="cd01357">
    <property type="entry name" value="Aspartase"/>
    <property type="match status" value="1"/>
</dbReference>
<evidence type="ECO:0000259" key="7">
    <source>
        <dbReference type="Pfam" id="PF10415"/>
    </source>
</evidence>
<dbReference type="InterPro" id="IPR000362">
    <property type="entry name" value="Fumarate_lyase_fam"/>
</dbReference>
<comment type="caution">
    <text evidence="8">The sequence shown here is derived from an EMBL/GenBank/DDBJ whole genome shotgun (WGS) entry which is preliminary data.</text>
</comment>
<dbReference type="GO" id="GO:0006531">
    <property type="term" value="P:aspartate metabolic process"/>
    <property type="evidence" value="ECO:0007669"/>
    <property type="project" value="TreeGrafter"/>
</dbReference>
<evidence type="ECO:0000256" key="5">
    <source>
        <dbReference type="SAM" id="Coils"/>
    </source>
</evidence>
<evidence type="ECO:0000256" key="1">
    <source>
        <dbReference type="ARBA" id="ARBA00001494"/>
    </source>
</evidence>
<reference evidence="8 9" key="1">
    <citation type="submission" date="2019-03" db="EMBL/GenBank/DDBJ databases">
        <title>Subsurface microbial communities from deep shales in Ohio and West Virginia, USA.</title>
        <authorList>
            <person name="Wrighton K."/>
        </authorList>
    </citation>
    <scope>NUCLEOTIDE SEQUENCE [LARGE SCALE GENOMIC DNA]</scope>
    <source>
        <strain evidence="8 9">MSL9.2</strain>
    </source>
</reference>
<dbReference type="EC" id="4.3.1.1" evidence="2"/>
<dbReference type="Gene3D" id="1.20.200.10">
    <property type="entry name" value="Fumarase/aspartase (Central domain)"/>
    <property type="match status" value="1"/>
</dbReference>
<keyword evidence="3" id="KW-0028">Amino-acid biosynthesis</keyword>
<dbReference type="GO" id="GO:0008652">
    <property type="term" value="P:amino acid biosynthetic process"/>
    <property type="evidence" value="ECO:0007669"/>
    <property type="project" value="UniProtKB-KW"/>
</dbReference>
<proteinExistence type="predicted"/>
<dbReference type="InterPro" id="IPR020557">
    <property type="entry name" value="Fumarate_lyase_CS"/>
</dbReference>
<dbReference type="InterPro" id="IPR051546">
    <property type="entry name" value="Aspartate_Ammonia-Lyase"/>
</dbReference>
<feature type="coiled-coil region" evidence="5">
    <location>
        <begin position="165"/>
        <end position="192"/>
    </location>
</feature>
<dbReference type="Pfam" id="PF10415">
    <property type="entry name" value="FumaraseC_C"/>
    <property type="match status" value="1"/>
</dbReference>
<dbReference type="InterPro" id="IPR022761">
    <property type="entry name" value="Fumarate_lyase_N"/>
</dbReference>
<accession>A0A4V3G5S4</accession>
<organism evidence="8 9">
    <name type="scientific">Halanaerobium saccharolyticum</name>
    <dbReference type="NCBI Taxonomy" id="43595"/>
    <lineage>
        <taxon>Bacteria</taxon>
        <taxon>Bacillati</taxon>
        <taxon>Bacillota</taxon>
        <taxon>Clostridia</taxon>
        <taxon>Halanaerobiales</taxon>
        <taxon>Halanaerobiaceae</taxon>
        <taxon>Halanaerobium</taxon>
    </lineage>
</organism>
<dbReference type="AlphaFoldDB" id="A0A4V3G5S4"/>
<dbReference type="PRINTS" id="PR00149">
    <property type="entry name" value="FUMRATELYASE"/>
</dbReference>
<dbReference type="GO" id="GO:0008797">
    <property type="term" value="F:aspartate ammonia-lyase activity"/>
    <property type="evidence" value="ECO:0007669"/>
    <property type="project" value="UniProtKB-EC"/>
</dbReference>
<dbReference type="InterPro" id="IPR008948">
    <property type="entry name" value="L-Aspartase-like"/>
</dbReference>
<name>A0A4V3G5S4_9FIRM</name>
<dbReference type="GO" id="GO:0006099">
    <property type="term" value="P:tricarboxylic acid cycle"/>
    <property type="evidence" value="ECO:0007669"/>
    <property type="project" value="InterPro"/>
</dbReference>
<dbReference type="InterPro" id="IPR018951">
    <property type="entry name" value="Fumarase_C_C"/>
</dbReference>
<dbReference type="InterPro" id="IPR024083">
    <property type="entry name" value="Fumarase/histidase_N"/>
</dbReference>